<evidence type="ECO:0000313" key="4">
    <source>
        <dbReference type="Proteomes" id="UP000014216"/>
    </source>
</evidence>
<sequence>MKSKALEANLSDTRVEVSVHERYRVLLDIFDGYVGILNRLEIFLKELSHPYRNWTFIVSEARHFSLHYFYLYRSHEKGIAALKLYSDIFLSAFEQSIDKSVRTSSSDNLMLFFLHMIKESGDRLIDFLPVLEDKLNRISGYDDPAFFYFVHTYYPPDKLTRQLLDQVETYDIFKTGTRFFDRLNRLLVRFYSTSFSYWLNQDDPVTWMQENIDEWRLNPELEDVFDQISHGRVTAWHRQLADLCRRRDADSIELTRELIRFTGFREFVNRFKTVSRQIVIHCSDDTYGRHLKLTFLFYAIHVPGLFMIHKDCLHEINQTLTRLIGDDDFKKNIPIVNQTFSLFREHKGRYPETLLDCIYKIGEAVYKTGDVELINHFIDRVVNHGFQFPMIQGTGEDWQIKGNTAHVKNIRVFLSLIGQQPKKSKRLLSALIIYLSIGGVFIKDTDLFPRDITRFLNADIEGVYNLVKQLARLLPAFFNEIGAEGQLRDISTDLDEACHRRDRLIHFLRKQCHVESSSRIVAFIQQVMIFWKTKDKTPLEPFVPPSIYAEIPCSGRFVDGPGKIMQHLETKKLYHPRDFLMYRQEALDQIVTEIEDVTDLDRQRVRLMLRFYRLLNEKYGVDHLEIKSYLANFKTDYMPEPRRLATALDETHLETKIGLLIEYMADLKKMIVSDNTYEPNEAIYHKRHFAVDIPSMYGSYNEPKFDALGLTLRVESIVNVLFEDLINSIDLRLITKPTFVRIFSVLTLFRNALSLDGIVSNKLDIQMEFLKYSVNITTCSFTQYLDIFKGFVRAVADIINDYFHTIHSANLVQIEARIGKEQIQKKYLPGFIPEQGKLDKKTARKLDQRAADIFFRDRIATSLGLQQLDVFLNRILHTLFRQSEKLSQDELSVLLNYDPKCAVTSISDEQVANQNIIFLGNKGWNLMRLKKIGVQVPEGFIITTEVFRCLNLIDTYTPASVNFKQRVVHMMSRLEQQTGQVLGDPERPLLLSVRSGASISQPGMMDSFLNVGINEEIADAIAQKTGNPWFAWDSFRRFLQQYGMTFGIHRDEFDQIIAVHKKQAGIDFKRHFTGPQMKAVAMAYKNQLLLKGITLVESPVDQLFLAIHKVFSSWNAKRAIDYRRIMGISDDWGTAVTVQAMVFGNRSRQSGSGVAFSHSPKLPGDAIRLWGDFTIGNQGEDVVAGLVSTLPISEMQRELERRDTKISLEKAFPRVYDQLKNTIQMLIYKRRWNPQEIEFTFEGPEPEDLYILQARDLSLGDRKKLPAFTADDDRLKAAFLGQGTGVSGGAMSGRIVFTLKEIDAFRRQDPDAYLILLRNDTVPDDILEIDAADGLLTAKGGLTSHAAVVAYNLGKTCVVGCENLVCNEADKNCHLAGRKLNAGDYISIDGNKGVVFEGEINVNYS</sequence>
<dbReference type="EMBL" id="APJX01000006">
    <property type="protein sequence ID" value="EMS78930.1"/>
    <property type="molecule type" value="Genomic_DNA"/>
</dbReference>
<dbReference type="InterPro" id="IPR008279">
    <property type="entry name" value="PEP-util_enz_mobile_dom"/>
</dbReference>
<dbReference type="GO" id="GO:0005524">
    <property type="term" value="F:ATP binding"/>
    <property type="evidence" value="ECO:0007669"/>
    <property type="project" value="InterPro"/>
</dbReference>
<dbReference type="SUPFAM" id="SSF52009">
    <property type="entry name" value="Phosphohistidine domain"/>
    <property type="match status" value="1"/>
</dbReference>
<accession>S0FW16</accession>
<evidence type="ECO:0000259" key="1">
    <source>
        <dbReference type="Pfam" id="PF00391"/>
    </source>
</evidence>
<proteinExistence type="predicted"/>
<dbReference type="GO" id="GO:0050242">
    <property type="term" value="F:pyruvate, phosphate dikinase activity"/>
    <property type="evidence" value="ECO:0007669"/>
    <property type="project" value="UniProtKB-EC"/>
</dbReference>
<keyword evidence="3" id="KW-0418">Kinase</keyword>
<dbReference type="OrthoDB" id="9765468at2"/>
<feature type="domain" description="Pyruvate phosphate dikinase AMP/ATP-binding" evidence="2">
    <location>
        <begin position="960"/>
        <end position="1219"/>
    </location>
</feature>
<evidence type="ECO:0000259" key="2">
    <source>
        <dbReference type="Pfam" id="PF01326"/>
    </source>
</evidence>
<dbReference type="GO" id="GO:0016301">
    <property type="term" value="F:kinase activity"/>
    <property type="evidence" value="ECO:0007669"/>
    <property type="project" value="UniProtKB-KW"/>
</dbReference>
<gene>
    <name evidence="3" type="primary">ppdK</name>
    <name evidence="3" type="ORF">Dpo_6c01290</name>
</gene>
<dbReference type="InterPro" id="IPR036637">
    <property type="entry name" value="Phosphohistidine_dom_sf"/>
</dbReference>
<dbReference type="EC" id="2.7.9.1" evidence="3"/>
<dbReference type="Pfam" id="PF01326">
    <property type="entry name" value="PPDK_N"/>
    <property type="match status" value="1"/>
</dbReference>
<dbReference type="SUPFAM" id="SSF56059">
    <property type="entry name" value="Glutathione synthetase ATP-binding domain-like"/>
    <property type="match status" value="1"/>
</dbReference>
<dbReference type="Proteomes" id="UP000014216">
    <property type="component" value="Unassembled WGS sequence"/>
</dbReference>
<comment type="caution">
    <text evidence="3">The sequence shown here is derived from an EMBL/GenBank/DDBJ whole genome shotgun (WGS) entry which is preliminary data.</text>
</comment>
<dbReference type="Gene3D" id="3.30.470.20">
    <property type="entry name" value="ATP-grasp fold, B domain"/>
    <property type="match status" value="1"/>
</dbReference>
<protein>
    <submittedName>
        <fullName evidence="3">Pyruvate, phosphate dikinase PpdK</fullName>
        <ecNumber evidence="3">2.7.9.1</ecNumber>
    </submittedName>
</protein>
<dbReference type="Gene3D" id="3.30.1490.20">
    <property type="entry name" value="ATP-grasp fold, A domain"/>
    <property type="match status" value="1"/>
</dbReference>
<keyword evidence="4" id="KW-1185">Reference proteome</keyword>
<feature type="domain" description="PEP-utilising enzyme mobile" evidence="1">
    <location>
        <begin position="1315"/>
        <end position="1393"/>
    </location>
</feature>
<keyword evidence="3" id="KW-0670">Pyruvate</keyword>
<dbReference type="Pfam" id="PF00391">
    <property type="entry name" value="PEP-utilizers"/>
    <property type="match status" value="1"/>
</dbReference>
<name>S0FW16_9BACT</name>
<dbReference type="Gene3D" id="1.20.80.30">
    <property type="match status" value="1"/>
</dbReference>
<dbReference type="InterPro" id="IPR010121">
    <property type="entry name" value="Pyruvate_phosphate_dikinase"/>
</dbReference>
<evidence type="ECO:0000313" key="3">
    <source>
        <dbReference type="EMBL" id="EMS78930.1"/>
    </source>
</evidence>
<dbReference type="PANTHER" id="PTHR22931:SF9">
    <property type="entry name" value="PYRUVATE, PHOSPHATE DIKINASE 1, CHLOROPLASTIC"/>
    <property type="match status" value="1"/>
</dbReference>
<dbReference type="Gene3D" id="3.50.30.10">
    <property type="entry name" value="Phosphohistidine domain"/>
    <property type="match status" value="1"/>
</dbReference>
<dbReference type="PANTHER" id="PTHR22931">
    <property type="entry name" value="PHOSPHOENOLPYRUVATE DIKINASE-RELATED"/>
    <property type="match status" value="1"/>
</dbReference>
<dbReference type="InterPro" id="IPR002192">
    <property type="entry name" value="PPDK_AMP/ATP-bd"/>
</dbReference>
<dbReference type="InterPro" id="IPR013815">
    <property type="entry name" value="ATP_grasp_subdomain_1"/>
</dbReference>
<keyword evidence="3" id="KW-0808">Transferase</keyword>
<dbReference type="PATRIC" id="fig|1286635.3.peg.3001"/>
<organism evidence="3 4">
    <name type="scientific">Desulfotignum phosphitoxidans DSM 13687</name>
    <dbReference type="NCBI Taxonomy" id="1286635"/>
    <lineage>
        <taxon>Bacteria</taxon>
        <taxon>Pseudomonadati</taxon>
        <taxon>Thermodesulfobacteriota</taxon>
        <taxon>Desulfobacteria</taxon>
        <taxon>Desulfobacterales</taxon>
        <taxon>Desulfobacteraceae</taxon>
        <taxon>Desulfotignum</taxon>
    </lineage>
</organism>
<reference evidence="3 4" key="1">
    <citation type="journal article" date="2013" name="Genome Announc.">
        <title>Draft Genome Sequence of Desulfotignum phosphitoxidans DSM 13687 Strain FiPS-3.</title>
        <authorList>
            <person name="Poehlein A."/>
            <person name="Daniel R."/>
            <person name="Simeonova D.D."/>
        </authorList>
    </citation>
    <scope>NUCLEOTIDE SEQUENCE [LARGE SCALE GENOMIC DNA]</scope>
    <source>
        <strain evidence="3 4">DSM 13687</strain>
    </source>
</reference>
<dbReference type="RefSeq" id="WP_006966770.1">
    <property type="nucleotide sequence ID" value="NZ_APJX01000006.1"/>
</dbReference>